<dbReference type="GeneID" id="6502522"/>
<reference evidence="2 3" key="1">
    <citation type="journal article" date="2007" name="Nature">
        <title>Evolution of genes and genomes on the Drosophila phylogeny.</title>
        <authorList>
            <consortium name="Drosophila 12 Genomes Consortium"/>
            <person name="Clark A.G."/>
            <person name="Eisen M.B."/>
            <person name="Smith D.R."/>
            <person name="Bergman C.M."/>
            <person name="Oliver B."/>
            <person name="Markow T.A."/>
            <person name="Kaufman T.C."/>
            <person name="Kellis M."/>
            <person name="Gelbart W."/>
            <person name="Iyer V.N."/>
            <person name="Pollard D.A."/>
            <person name="Sackton T.B."/>
            <person name="Larracuente A.M."/>
            <person name="Singh N.D."/>
            <person name="Abad J.P."/>
            <person name="Abt D.N."/>
            <person name="Adryan B."/>
            <person name="Aguade M."/>
            <person name="Akashi H."/>
            <person name="Anderson W.W."/>
            <person name="Aquadro C.F."/>
            <person name="Ardell D.H."/>
            <person name="Arguello R."/>
            <person name="Artieri C.G."/>
            <person name="Barbash D.A."/>
            <person name="Barker D."/>
            <person name="Barsanti P."/>
            <person name="Batterham P."/>
            <person name="Batzoglou S."/>
            <person name="Begun D."/>
            <person name="Bhutkar A."/>
            <person name="Blanco E."/>
            <person name="Bosak S.A."/>
            <person name="Bradley R.K."/>
            <person name="Brand A.D."/>
            <person name="Brent M.R."/>
            <person name="Brooks A.N."/>
            <person name="Brown R.H."/>
            <person name="Butlin R.K."/>
            <person name="Caggese C."/>
            <person name="Calvi B.R."/>
            <person name="Bernardo de Carvalho A."/>
            <person name="Caspi A."/>
            <person name="Castrezana S."/>
            <person name="Celniker S.E."/>
            <person name="Chang J.L."/>
            <person name="Chapple C."/>
            <person name="Chatterji S."/>
            <person name="Chinwalla A."/>
            <person name="Civetta A."/>
            <person name="Clifton S.W."/>
            <person name="Comeron J.M."/>
            <person name="Costello J.C."/>
            <person name="Coyne J.A."/>
            <person name="Daub J."/>
            <person name="David R.G."/>
            <person name="Delcher A.L."/>
            <person name="Delehaunty K."/>
            <person name="Do C.B."/>
            <person name="Ebling H."/>
            <person name="Edwards K."/>
            <person name="Eickbush T."/>
            <person name="Evans J.D."/>
            <person name="Filipski A."/>
            <person name="Findeiss S."/>
            <person name="Freyhult E."/>
            <person name="Fulton L."/>
            <person name="Fulton R."/>
            <person name="Garcia A.C."/>
            <person name="Gardiner A."/>
            <person name="Garfield D.A."/>
            <person name="Garvin B.E."/>
            <person name="Gibson G."/>
            <person name="Gilbert D."/>
            <person name="Gnerre S."/>
            <person name="Godfrey J."/>
            <person name="Good R."/>
            <person name="Gotea V."/>
            <person name="Gravely B."/>
            <person name="Greenberg A.J."/>
            <person name="Griffiths-Jones S."/>
            <person name="Gross S."/>
            <person name="Guigo R."/>
            <person name="Gustafson E.A."/>
            <person name="Haerty W."/>
            <person name="Hahn M.W."/>
            <person name="Halligan D.L."/>
            <person name="Halpern A.L."/>
            <person name="Halter G.M."/>
            <person name="Han M.V."/>
            <person name="Heger A."/>
            <person name="Hillier L."/>
            <person name="Hinrichs A.S."/>
            <person name="Holmes I."/>
            <person name="Hoskins R.A."/>
            <person name="Hubisz M.J."/>
            <person name="Hultmark D."/>
            <person name="Huntley M.A."/>
            <person name="Jaffe D.B."/>
            <person name="Jagadeeshan S."/>
            <person name="Jeck W.R."/>
            <person name="Johnson J."/>
            <person name="Jones C.D."/>
            <person name="Jordan W.C."/>
            <person name="Karpen G.H."/>
            <person name="Kataoka E."/>
            <person name="Keightley P.D."/>
            <person name="Kheradpour P."/>
            <person name="Kirkness E.F."/>
            <person name="Koerich L.B."/>
            <person name="Kristiansen K."/>
            <person name="Kudrna D."/>
            <person name="Kulathinal R.J."/>
            <person name="Kumar S."/>
            <person name="Kwok R."/>
            <person name="Lander E."/>
            <person name="Langley C.H."/>
            <person name="Lapoint R."/>
            <person name="Lazzaro B.P."/>
            <person name="Lee S.J."/>
            <person name="Levesque L."/>
            <person name="Li R."/>
            <person name="Lin C.F."/>
            <person name="Lin M.F."/>
            <person name="Lindblad-Toh K."/>
            <person name="Llopart A."/>
            <person name="Long M."/>
            <person name="Low L."/>
            <person name="Lozovsky E."/>
            <person name="Lu J."/>
            <person name="Luo M."/>
            <person name="Machado C.A."/>
            <person name="Makalowski W."/>
            <person name="Marzo M."/>
            <person name="Matsuda M."/>
            <person name="Matzkin L."/>
            <person name="McAllister B."/>
            <person name="McBride C.S."/>
            <person name="McKernan B."/>
            <person name="McKernan K."/>
            <person name="Mendez-Lago M."/>
            <person name="Minx P."/>
            <person name="Mollenhauer M.U."/>
            <person name="Montooth K."/>
            <person name="Mount S.M."/>
            <person name="Mu X."/>
            <person name="Myers E."/>
            <person name="Negre B."/>
            <person name="Newfeld S."/>
            <person name="Nielsen R."/>
            <person name="Noor M.A."/>
            <person name="O'Grady P."/>
            <person name="Pachter L."/>
            <person name="Papaceit M."/>
            <person name="Parisi M.J."/>
            <person name="Parisi M."/>
            <person name="Parts L."/>
            <person name="Pedersen J.S."/>
            <person name="Pesole G."/>
            <person name="Phillippy A.M."/>
            <person name="Ponting C.P."/>
            <person name="Pop M."/>
            <person name="Porcelli D."/>
            <person name="Powell J.R."/>
            <person name="Prohaska S."/>
            <person name="Pruitt K."/>
            <person name="Puig M."/>
            <person name="Quesneville H."/>
            <person name="Ram K.R."/>
            <person name="Rand D."/>
            <person name="Rasmussen M.D."/>
            <person name="Reed L.K."/>
            <person name="Reenan R."/>
            <person name="Reily A."/>
            <person name="Remington K.A."/>
            <person name="Rieger T.T."/>
            <person name="Ritchie M.G."/>
            <person name="Robin C."/>
            <person name="Rogers Y.H."/>
            <person name="Rohde C."/>
            <person name="Rozas J."/>
            <person name="Rubenfield M.J."/>
            <person name="Ruiz A."/>
            <person name="Russo S."/>
            <person name="Salzberg S.L."/>
            <person name="Sanchez-Gracia A."/>
            <person name="Saranga D.J."/>
            <person name="Sato H."/>
            <person name="Schaeffer S.W."/>
            <person name="Schatz M.C."/>
            <person name="Schlenke T."/>
            <person name="Schwartz R."/>
            <person name="Segarra C."/>
            <person name="Singh R.S."/>
            <person name="Sirot L."/>
            <person name="Sirota M."/>
            <person name="Sisneros N.B."/>
            <person name="Smith C.D."/>
            <person name="Smith T.F."/>
            <person name="Spieth J."/>
            <person name="Stage D.E."/>
            <person name="Stark A."/>
            <person name="Stephan W."/>
            <person name="Strausberg R.L."/>
            <person name="Strempel S."/>
            <person name="Sturgill D."/>
            <person name="Sutton G."/>
            <person name="Sutton G.G."/>
            <person name="Tao W."/>
            <person name="Teichmann S."/>
            <person name="Tobari Y.N."/>
            <person name="Tomimura Y."/>
            <person name="Tsolas J.M."/>
            <person name="Valente V.L."/>
            <person name="Venter E."/>
            <person name="Venter J.C."/>
            <person name="Vicario S."/>
            <person name="Vieira F.G."/>
            <person name="Vilella A.J."/>
            <person name="Villasante A."/>
            <person name="Walenz B."/>
            <person name="Wang J."/>
            <person name="Wasserman M."/>
            <person name="Watts T."/>
            <person name="Wilson D."/>
            <person name="Wilson R.K."/>
            <person name="Wing R.A."/>
            <person name="Wolfner M.F."/>
            <person name="Wong A."/>
            <person name="Wong G.K."/>
            <person name="Wu C.I."/>
            <person name="Wu G."/>
            <person name="Yamamoto D."/>
            <person name="Yang H.P."/>
            <person name="Yang S.P."/>
            <person name="Yorke J.A."/>
            <person name="Yoshida K."/>
            <person name="Zdobnov E."/>
            <person name="Zhang P."/>
            <person name="Zhang Y."/>
            <person name="Zimin A.V."/>
            <person name="Baldwin J."/>
            <person name="Abdouelleil A."/>
            <person name="Abdulkadir J."/>
            <person name="Abebe A."/>
            <person name="Abera B."/>
            <person name="Abreu J."/>
            <person name="Acer S.C."/>
            <person name="Aftuck L."/>
            <person name="Alexander A."/>
            <person name="An P."/>
            <person name="Anderson E."/>
            <person name="Anderson S."/>
            <person name="Arachi H."/>
            <person name="Azer M."/>
            <person name="Bachantsang P."/>
            <person name="Barry A."/>
            <person name="Bayul T."/>
            <person name="Berlin A."/>
            <person name="Bessette D."/>
            <person name="Bloom T."/>
            <person name="Blye J."/>
            <person name="Boguslavskiy L."/>
            <person name="Bonnet C."/>
            <person name="Boukhgalter B."/>
            <person name="Bourzgui I."/>
            <person name="Brown A."/>
            <person name="Cahill P."/>
            <person name="Channer S."/>
            <person name="Cheshatsang Y."/>
            <person name="Chuda L."/>
            <person name="Citroen M."/>
            <person name="Collymore A."/>
            <person name="Cooke P."/>
            <person name="Costello M."/>
            <person name="D'Aco K."/>
            <person name="Daza R."/>
            <person name="De Haan G."/>
            <person name="DeGray S."/>
            <person name="DeMaso C."/>
            <person name="Dhargay N."/>
            <person name="Dooley K."/>
            <person name="Dooley E."/>
            <person name="Doricent M."/>
            <person name="Dorje P."/>
            <person name="Dorjee K."/>
            <person name="Dupes A."/>
            <person name="Elong R."/>
            <person name="Falk J."/>
            <person name="Farina A."/>
            <person name="Faro S."/>
            <person name="Ferguson D."/>
            <person name="Fisher S."/>
            <person name="Foley C.D."/>
            <person name="Franke A."/>
            <person name="Friedrich D."/>
            <person name="Gadbois L."/>
            <person name="Gearin G."/>
            <person name="Gearin C.R."/>
            <person name="Giannoukos G."/>
            <person name="Goode T."/>
            <person name="Graham J."/>
            <person name="Grandbois E."/>
            <person name="Grewal S."/>
            <person name="Gyaltsen K."/>
            <person name="Hafez N."/>
            <person name="Hagos B."/>
            <person name="Hall J."/>
            <person name="Henson C."/>
            <person name="Hollinger A."/>
            <person name="Honan T."/>
            <person name="Huard M.D."/>
            <person name="Hughes L."/>
            <person name="Hurhula B."/>
            <person name="Husby M.E."/>
            <person name="Kamat A."/>
            <person name="Kanga B."/>
            <person name="Kashin S."/>
            <person name="Khazanovich D."/>
            <person name="Kisner P."/>
            <person name="Lance K."/>
            <person name="Lara M."/>
            <person name="Lee W."/>
            <person name="Lennon N."/>
            <person name="Letendre F."/>
            <person name="LeVine R."/>
            <person name="Lipovsky A."/>
            <person name="Liu X."/>
            <person name="Liu J."/>
            <person name="Liu S."/>
            <person name="Lokyitsang T."/>
            <person name="Lokyitsang Y."/>
            <person name="Lubonja R."/>
            <person name="Lui A."/>
            <person name="MacDonald P."/>
            <person name="Magnisalis V."/>
            <person name="Maru K."/>
            <person name="Matthews C."/>
            <person name="McCusker W."/>
            <person name="McDonough S."/>
            <person name="Mehta T."/>
            <person name="Meldrim J."/>
            <person name="Meneus L."/>
            <person name="Mihai O."/>
            <person name="Mihalev A."/>
            <person name="Mihova T."/>
            <person name="Mittelman R."/>
            <person name="Mlenga V."/>
            <person name="Montmayeur A."/>
            <person name="Mulrain L."/>
            <person name="Navidi A."/>
            <person name="Naylor J."/>
            <person name="Negash T."/>
            <person name="Nguyen T."/>
            <person name="Nguyen N."/>
            <person name="Nicol R."/>
            <person name="Norbu C."/>
            <person name="Norbu N."/>
            <person name="Novod N."/>
            <person name="O'Neill B."/>
            <person name="Osman S."/>
            <person name="Markiewicz E."/>
            <person name="Oyono O.L."/>
            <person name="Patti C."/>
            <person name="Phunkhang P."/>
            <person name="Pierre F."/>
            <person name="Priest M."/>
            <person name="Raghuraman S."/>
            <person name="Rege F."/>
            <person name="Reyes R."/>
            <person name="Rise C."/>
            <person name="Rogov P."/>
            <person name="Ross K."/>
            <person name="Ryan E."/>
            <person name="Settipalli S."/>
            <person name="Shea T."/>
            <person name="Sherpa N."/>
            <person name="Shi L."/>
            <person name="Shih D."/>
            <person name="Sparrow T."/>
            <person name="Spaulding J."/>
            <person name="Stalker J."/>
            <person name="Stange-Thomann N."/>
            <person name="Stavropoulos S."/>
            <person name="Stone C."/>
            <person name="Strader C."/>
            <person name="Tesfaye S."/>
            <person name="Thomson T."/>
            <person name="Thoulutsang Y."/>
            <person name="Thoulutsang D."/>
            <person name="Topham K."/>
            <person name="Topping I."/>
            <person name="Tsamla T."/>
            <person name="Vassiliev H."/>
            <person name="Vo A."/>
            <person name="Wangchuk T."/>
            <person name="Wangdi T."/>
            <person name="Weiand M."/>
            <person name="Wilkinson J."/>
            <person name="Wilson A."/>
            <person name="Yadav S."/>
            <person name="Young G."/>
            <person name="Yu Q."/>
            <person name="Zembek L."/>
            <person name="Zhong D."/>
            <person name="Zimmer A."/>
            <person name="Zwirko Z."/>
            <person name="Jaffe D.B."/>
            <person name="Alvarez P."/>
            <person name="Brockman W."/>
            <person name="Butler J."/>
            <person name="Chin C."/>
            <person name="Gnerre S."/>
            <person name="Grabherr M."/>
            <person name="Kleber M."/>
            <person name="Mauceli E."/>
            <person name="MacCallum I."/>
        </authorList>
    </citation>
    <scope>NUCLEOTIDE SEQUENCE [LARGE SCALE GENOMIC DNA]</scope>
    <source>
        <strain evidence="3">Tucson 14024-0371.13</strain>
    </source>
</reference>
<dbReference type="HOGENOM" id="CLU_1016587_0_0_1"/>
<dbReference type="InParanoid" id="B3MH89"/>
<feature type="region of interest" description="Disordered" evidence="1">
    <location>
        <begin position="55"/>
        <end position="75"/>
    </location>
</feature>
<proteinExistence type="predicted"/>
<dbReference type="eggNOG" id="ENOG502TIZ6">
    <property type="taxonomic scope" value="Eukaryota"/>
</dbReference>
<gene>
    <name evidence="2" type="primary">Dana\GF19779</name>
    <name evidence="2" type="synonym">dana_GLEANR_22185</name>
    <name evidence="2" type="ORF">GF19779</name>
</gene>
<dbReference type="EMBL" id="CH902619">
    <property type="protein sequence ID" value="EDV36866.2"/>
    <property type="molecule type" value="Genomic_DNA"/>
</dbReference>
<dbReference type="AlphaFoldDB" id="B3MH89"/>
<organism evidence="2 3">
    <name type="scientific">Drosophila ananassae</name>
    <name type="common">Fruit fly</name>
    <dbReference type="NCBI Taxonomy" id="7217"/>
    <lineage>
        <taxon>Eukaryota</taxon>
        <taxon>Metazoa</taxon>
        <taxon>Ecdysozoa</taxon>
        <taxon>Arthropoda</taxon>
        <taxon>Hexapoda</taxon>
        <taxon>Insecta</taxon>
        <taxon>Pterygota</taxon>
        <taxon>Neoptera</taxon>
        <taxon>Endopterygota</taxon>
        <taxon>Diptera</taxon>
        <taxon>Brachycera</taxon>
        <taxon>Muscomorpha</taxon>
        <taxon>Ephydroidea</taxon>
        <taxon>Drosophilidae</taxon>
        <taxon>Drosophila</taxon>
        <taxon>Sophophora</taxon>
    </lineage>
</organism>
<accession>B3MH89</accession>
<dbReference type="KEGG" id="dan:6502522"/>
<dbReference type="OrthoDB" id="7882950at2759"/>
<keyword evidence="3" id="KW-1185">Reference proteome</keyword>
<protein>
    <submittedName>
        <fullName evidence="2">Uncharacterized protein</fullName>
    </submittedName>
</protein>
<evidence type="ECO:0000313" key="2">
    <source>
        <dbReference type="EMBL" id="EDV36866.2"/>
    </source>
</evidence>
<evidence type="ECO:0000256" key="1">
    <source>
        <dbReference type="SAM" id="MobiDB-lite"/>
    </source>
</evidence>
<sequence>MKPDDFLQVVLLALISVFTLKVRQFVAMPISGLEVEPPENNVTDEEAGRAARWIFKSSSPPPSETKSPEKKVSALPSMETMEAPAGFQVFGPKLRNRGRHTKVPSSTATTNNHVRFYAEPQDDSDSIDSSDSNVGGGGGSSDSESLSEPLKELTIKVPKFDTDEYGGRVYNPWGVTFGSLNLDTRFRDAQFDMPRMSMEMNPVTNYYPDSGNMSTVCANASTVYNEIKVEKWLVRHIYNKRKKERAFFMAFRREIYDMANSEECHTEELDDWLAYQECALRRNQRMEYYIPEYPRQQIAFN</sequence>
<feature type="region of interest" description="Disordered" evidence="1">
    <location>
        <begin position="91"/>
        <end position="149"/>
    </location>
</feature>
<feature type="compositionally biased region" description="Polar residues" evidence="1">
    <location>
        <begin position="103"/>
        <end position="113"/>
    </location>
</feature>
<name>B3MH89_DROAN</name>
<evidence type="ECO:0000313" key="3">
    <source>
        <dbReference type="Proteomes" id="UP000007801"/>
    </source>
</evidence>
<dbReference type="STRING" id="7217.B3MH89"/>
<dbReference type="Proteomes" id="UP000007801">
    <property type="component" value="Unassembled WGS sequence"/>
</dbReference>